<dbReference type="EMBL" id="CAUYUJ010020478">
    <property type="protein sequence ID" value="CAK0898468.1"/>
    <property type="molecule type" value="Genomic_DNA"/>
</dbReference>
<dbReference type="SMART" id="SM00220">
    <property type="entry name" value="S_TKc"/>
    <property type="match status" value="1"/>
</dbReference>
<keyword evidence="2" id="KW-0808">Transferase</keyword>
<dbReference type="PROSITE" id="PS00108">
    <property type="entry name" value="PROTEIN_KINASE_ST"/>
    <property type="match status" value="1"/>
</dbReference>
<keyword evidence="4" id="KW-0418">Kinase</keyword>
<dbReference type="Proteomes" id="UP001189429">
    <property type="component" value="Unassembled WGS sequence"/>
</dbReference>
<feature type="domain" description="Protein kinase" evidence="7">
    <location>
        <begin position="28"/>
        <end position="286"/>
    </location>
</feature>
<evidence type="ECO:0000256" key="1">
    <source>
        <dbReference type="ARBA" id="ARBA00022527"/>
    </source>
</evidence>
<evidence type="ECO:0000256" key="5">
    <source>
        <dbReference type="ARBA" id="ARBA00022840"/>
    </source>
</evidence>
<dbReference type="PROSITE" id="PS50011">
    <property type="entry name" value="PROTEIN_KINASE_DOM"/>
    <property type="match status" value="1"/>
</dbReference>
<dbReference type="SUPFAM" id="SSF56112">
    <property type="entry name" value="Protein kinase-like (PK-like)"/>
    <property type="match status" value="1"/>
</dbReference>
<protein>
    <recommendedName>
        <fullName evidence="7">Protein kinase domain-containing protein</fullName>
    </recommendedName>
</protein>
<dbReference type="InterPro" id="IPR011009">
    <property type="entry name" value="Kinase-like_dom_sf"/>
</dbReference>
<organism evidence="8 9">
    <name type="scientific">Prorocentrum cordatum</name>
    <dbReference type="NCBI Taxonomy" id="2364126"/>
    <lineage>
        <taxon>Eukaryota</taxon>
        <taxon>Sar</taxon>
        <taxon>Alveolata</taxon>
        <taxon>Dinophyceae</taxon>
        <taxon>Prorocentrales</taxon>
        <taxon>Prorocentraceae</taxon>
        <taxon>Prorocentrum</taxon>
    </lineage>
</organism>
<dbReference type="InterPro" id="IPR000719">
    <property type="entry name" value="Prot_kinase_dom"/>
</dbReference>
<evidence type="ECO:0000256" key="3">
    <source>
        <dbReference type="ARBA" id="ARBA00022741"/>
    </source>
</evidence>
<keyword evidence="9" id="KW-1185">Reference proteome</keyword>
<evidence type="ECO:0000256" key="4">
    <source>
        <dbReference type="ARBA" id="ARBA00022777"/>
    </source>
</evidence>
<keyword evidence="3" id="KW-0547">Nucleotide-binding</keyword>
<evidence type="ECO:0000256" key="2">
    <source>
        <dbReference type="ARBA" id="ARBA00022679"/>
    </source>
</evidence>
<dbReference type="InterPro" id="IPR008271">
    <property type="entry name" value="Ser/Thr_kinase_AS"/>
</dbReference>
<name>A0ABN9XFM1_9DINO</name>
<evidence type="ECO:0000259" key="7">
    <source>
        <dbReference type="PROSITE" id="PS50011"/>
    </source>
</evidence>
<dbReference type="Gene3D" id="3.30.200.20">
    <property type="entry name" value="Phosphorylase Kinase, domain 1"/>
    <property type="match status" value="1"/>
</dbReference>
<keyword evidence="5" id="KW-0067">ATP-binding</keyword>
<proteinExistence type="predicted"/>
<evidence type="ECO:0000313" key="8">
    <source>
        <dbReference type="EMBL" id="CAK0898468.1"/>
    </source>
</evidence>
<dbReference type="Pfam" id="PF00069">
    <property type="entry name" value="Pkinase"/>
    <property type="match status" value="1"/>
</dbReference>
<reference evidence="8" key="1">
    <citation type="submission" date="2023-10" db="EMBL/GenBank/DDBJ databases">
        <authorList>
            <person name="Chen Y."/>
            <person name="Shah S."/>
            <person name="Dougan E. K."/>
            <person name="Thang M."/>
            <person name="Chan C."/>
        </authorList>
    </citation>
    <scope>NUCLEOTIDE SEQUENCE [LARGE SCALE GENOMIC DNA]</scope>
</reference>
<feature type="region of interest" description="Disordered" evidence="6">
    <location>
        <begin position="432"/>
        <end position="484"/>
    </location>
</feature>
<dbReference type="PANTHER" id="PTHR24353">
    <property type="entry name" value="CYCLIC NUCLEOTIDE-DEPENDENT PROTEIN KINASE"/>
    <property type="match status" value="1"/>
</dbReference>
<comment type="caution">
    <text evidence="8">The sequence shown here is derived from an EMBL/GenBank/DDBJ whole genome shotgun (WGS) entry which is preliminary data.</text>
</comment>
<evidence type="ECO:0000256" key="6">
    <source>
        <dbReference type="SAM" id="MobiDB-lite"/>
    </source>
</evidence>
<dbReference type="PANTHER" id="PTHR24353:SF37">
    <property type="entry name" value="CAMP-DEPENDENT PROTEIN KINASE CATALYTIC SUBUNIT PRKX"/>
    <property type="match status" value="1"/>
</dbReference>
<accession>A0ABN9XFM1</accession>
<evidence type="ECO:0000313" key="9">
    <source>
        <dbReference type="Proteomes" id="UP001189429"/>
    </source>
</evidence>
<sequence>MSIMSTQMQQQLIQRIRLQDTTVTLRELRQTRLIGAGAAGVVRLVSHIKTGTRYALKRIRKVKGVVPSEVSQELKLLAENDHPLLLHLVKTFETLSSVYILTELCTGGELYSAIRAIQGVLDVRQAQFYAGLLVLVLEALCDRSVLYRDLKPENVMLDAQGYLKLIDFGIAKKLPTGENRTFTVIGTPHYMAPEVARGSGYGTEVDLWSLGVLVFELVCGYLPFGESEEAPEAVVRAVMREELAFPAAYKHAPGQELIRGLLNRRPEQRLGAGMGGYEDLKSAAFFRAGFGPGGPTLFDKLMDRELDPPLLPEREVYCEAEDMEGVEDLSDQDEFAARSLRIPGPGPLAALLRAPGPLGVGRGLRCAGGHVRAMLPPPWGARLNVADSPQSEADRLVARARDSPWTPRGERPLVYAMTPGAAVDLEAKLDQQAVAAAPPPSPAQPGEEGARAGPPLERGAWPWSGPGGPPSVELSPKDDNEGSGQLDEAALLAARVTPPALLTAVFTAILIVL</sequence>
<keyword evidence="1" id="KW-0723">Serine/threonine-protein kinase</keyword>
<dbReference type="Gene3D" id="1.10.510.10">
    <property type="entry name" value="Transferase(Phosphotransferase) domain 1"/>
    <property type="match status" value="1"/>
</dbReference>
<gene>
    <name evidence="8" type="ORF">PCOR1329_LOCUS76310</name>
</gene>